<feature type="transmembrane region" description="Helical" evidence="12">
    <location>
        <begin position="47"/>
        <end position="64"/>
    </location>
</feature>
<evidence type="ECO:0008006" key="16">
    <source>
        <dbReference type="Google" id="ProtNLM"/>
    </source>
</evidence>
<evidence type="ECO:0000313" key="15">
    <source>
        <dbReference type="Proteomes" id="UP001497453"/>
    </source>
</evidence>
<reference evidence="15" key="1">
    <citation type="submission" date="2024-04" db="EMBL/GenBank/DDBJ databases">
        <authorList>
            <person name="Shaw F."/>
            <person name="Minotto A."/>
        </authorList>
    </citation>
    <scope>NUCLEOTIDE SEQUENCE [LARGE SCALE GENOMIC DNA]</scope>
</reference>
<keyword evidence="5 12" id="KW-0812">Transmembrane</keyword>
<keyword evidence="7 12" id="KW-1133">Transmembrane helix</keyword>
<proteinExistence type="predicted"/>
<feature type="transmembrane region" description="Helical" evidence="12">
    <location>
        <begin position="194"/>
        <end position="212"/>
    </location>
</feature>
<evidence type="ECO:0000256" key="4">
    <source>
        <dbReference type="ARBA" id="ARBA00022691"/>
    </source>
</evidence>
<dbReference type="EMBL" id="OZ037946">
    <property type="protein sequence ID" value="CAL1703650.1"/>
    <property type="molecule type" value="Genomic_DNA"/>
</dbReference>
<evidence type="ECO:0000256" key="5">
    <source>
        <dbReference type="ARBA" id="ARBA00022692"/>
    </source>
</evidence>
<evidence type="ECO:0000256" key="8">
    <source>
        <dbReference type="ARBA" id="ARBA00023098"/>
    </source>
</evidence>
<feature type="transmembrane region" description="Helical" evidence="12">
    <location>
        <begin position="161"/>
        <end position="182"/>
    </location>
</feature>
<name>A0ABP1D715_9APHY</name>
<dbReference type="InterPro" id="IPR052527">
    <property type="entry name" value="Metal_cation-efflux_comp"/>
</dbReference>
<evidence type="ECO:0000256" key="1">
    <source>
        <dbReference type="ARBA" id="ARBA00004127"/>
    </source>
</evidence>
<keyword evidence="3" id="KW-0489">Methyltransferase</keyword>
<evidence type="ECO:0000256" key="10">
    <source>
        <dbReference type="ARBA" id="ARBA00023209"/>
    </source>
</evidence>
<gene>
    <name evidence="14" type="ORF">GFSPODELE1_LOCUS4660</name>
</gene>
<keyword evidence="10" id="KW-0594">Phospholipid biosynthesis</keyword>
<feature type="transmembrane region" description="Helical" evidence="12">
    <location>
        <begin position="106"/>
        <end position="127"/>
    </location>
</feature>
<evidence type="ECO:0000313" key="14">
    <source>
        <dbReference type="EMBL" id="CAL1703650.1"/>
    </source>
</evidence>
<keyword evidence="2" id="KW-0444">Lipid biosynthesis</keyword>
<accession>A0ABP1D715</accession>
<protein>
    <recommendedName>
        <fullName evidence="16">Protein-S-isoprenylcysteine O-methyltransferase</fullName>
    </recommendedName>
</protein>
<evidence type="ECO:0000256" key="7">
    <source>
        <dbReference type="ARBA" id="ARBA00022989"/>
    </source>
</evidence>
<dbReference type="Proteomes" id="UP001497453">
    <property type="component" value="Chromosome 3"/>
</dbReference>
<organism evidence="14 15">
    <name type="scientific">Somion occarium</name>
    <dbReference type="NCBI Taxonomy" id="3059160"/>
    <lineage>
        <taxon>Eukaryota</taxon>
        <taxon>Fungi</taxon>
        <taxon>Dikarya</taxon>
        <taxon>Basidiomycota</taxon>
        <taxon>Agaricomycotina</taxon>
        <taxon>Agaricomycetes</taxon>
        <taxon>Polyporales</taxon>
        <taxon>Cerrenaceae</taxon>
        <taxon>Somion</taxon>
    </lineage>
</organism>
<keyword evidence="15" id="KW-1185">Reference proteome</keyword>
<evidence type="ECO:0000256" key="12">
    <source>
        <dbReference type="SAM" id="Phobius"/>
    </source>
</evidence>
<keyword evidence="3" id="KW-0808">Transferase</keyword>
<dbReference type="PANTHER" id="PTHR43847">
    <property type="entry name" value="BLL3993 PROTEIN"/>
    <property type="match status" value="1"/>
</dbReference>
<keyword evidence="9 12" id="KW-0472">Membrane</keyword>
<keyword evidence="4" id="KW-0949">S-adenosyl-L-methionine</keyword>
<evidence type="ECO:0000256" key="6">
    <source>
        <dbReference type="ARBA" id="ARBA00022824"/>
    </source>
</evidence>
<evidence type="ECO:0000256" key="9">
    <source>
        <dbReference type="ARBA" id="ARBA00023136"/>
    </source>
</evidence>
<keyword evidence="13" id="KW-0732">Signal</keyword>
<dbReference type="PANTHER" id="PTHR43847:SF1">
    <property type="entry name" value="BLL3993 PROTEIN"/>
    <property type="match status" value="1"/>
</dbReference>
<keyword evidence="11" id="KW-1208">Phospholipid metabolism</keyword>
<feature type="signal peptide" evidence="13">
    <location>
        <begin position="1"/>
        <end position="21"/>
    </location>
</feature>
<feature type="chain" id="PRO_5045278584" description="Protein-S-isoprenylcysteine O-methyltransferase" evidence="13">
    <location>
        <begin position="22"/>
        <end position="246"/>
    </location>
</feature>
<dbReference type="Gene3D" id="1.20.120.1630">
    <property type="match status" value="1"/>
</dbReference>
<evidence type="ECO:0000256" key="13">
    <source>
        <dbReference type="SAM" id="SignalP"/>
    </source>
</evidence>
<keyword evidence="6" id="KW-0256">Endoplasmic reticulum</keyword>
<evidence type="ECO:0000256" key="2">
    <source>
        <dbReference type="ARBA" id="ARBA00022516"/>
    </source>
</evidence>
<evidence type="ECO:0000256" key="3">
    <source>
        <dbReference type="ARBA" id="ARBA00022603"/>
    </source>
</evidence>
<sequence length="246" mass="28017">MNGSQLRLALVLVNVILSLKAARPPNPPAKAEDQKKYKADKKTNDFMSAIIWWYSPLGLVMIYFPHFIEMYTIFLSMFPSLQLPTIPLPGVISIPHIHKTTQHVRVTPAFLVGTALVFTGSFLRLWCYRHLGKQFTFELSLRKDDKLVTTGPYSLVRHPSYLGSIFSITGMLLCQMGAGSWWKEGGIVGTKFGTVYDVVLFVLVAIFELSLVRRTEKEDTVLRKEFRTQWEAWARTTPFKLVPGVY</sequence>
<dbReference type="InterPro" id="IPR007318">
    <property type="entry name" value="Phopholipid_MeTrfase"/>
</dbReference>
<dbReference type="Pfam" id="PF04191">
    <property type="entry name" value="PEMT"/>
    <property type="match status" value="1"/>
</dbReference>
<comment type="subcellular location">
    <subcellularLocation>
        <location evidence="1">Endomembrane system</location>
        <topology evidence="1">Multi-pass membrane protein</topology>
    </subcellularLocation>
</comment>
<evidence type="ECO:0000256" key="11">
    <source>
        <dbReference type="ARBA" id="ARBA00023264"/>
    </source>
</evidence>
<keyword evidence="8" id="KW-0443">Lipid metabolism</keyword>